<keyword evidence="1" id="KW-0812">Transmembrane</keyword>
<name>A0A914IE12_GLORO</name>
<proteinExistence type="predicted"/>
<accession>A0A914IE12</accession>
<evidence type="ECO:0000256" key="1">
    <source>
        <dbReference type="SAM" id="Phobius"/>
    </source>
</evidence>
<dbReference type="Proteomes" id="UP000887572">
    <property type="component" value="Unplaced"/>
</dbReference>
<feature type="transmembrane region" description="Helical" evidence="1">
    <location>
        <begin position="44"/>
        <end position="63"/>
    </location>
</feature>
<feature type="transmembrane region" description="Helical" evidence="1">
    <location>
        <begin position="5"/>
        <end position="24"/>
    </location>
</feature>
<keyword evidence="2" id="KW-1185">Reference proteome</keyword>
<protein>
    <submittedName>
        <fullName evidence="3">Uncharacterized protein</fullName>
    </submittedName>
</protein>
<sequence length="134" mass="15168">MVTSFAKIVANVLIVGIAFYFLIFKGSYENLRDPFANSTFAAGNLPADIFLLLLVNVICLRLFRLLAQSMTVRRPHYLFMCFWVHFFLCRQHGTADGVSRLCTMASTGLHHVRIAVHPIWTFARSSSGKKKTLN</sequence>
<evidence type="ECO:0000313" key="2">
    <source>
        <dbReference type="Proteomes" id="UP000887572"/>
    </source>
</evidence>
<keyword evidence="1" id="KW-1133">Transmembrane helix</keyword>
<reference evidence="3" key="1">
    <citation type="submission" date="2022-11" db="UniProtKB">
        <authorList>
            <consortium name="WormBaseParasite"/>
        </authorList>
    </citation>
    <scope>IDENTIFICATION</scope>
</reference>
<dbReference type="WBParaSite" id="Gr19_v10_g9021.t1">
    <property type="protein sequence ID" value="Gr19_v10_g9021.t1"/>
    <property type="gene ID" value="Gr19_v10_g9021"/>
</dbReference>
<keyword evidence="1" id="KW-0472">Membrane</keyword>
<evidence type="ECO:0000313" key="3">
    <source>
        <dbReference type="WBParaSite" id="Gr19_v10_g9021.t1"/>
    </source>
</evidence>
<dbReference type="AlphaFoldDB" id="A0A914IE12"/>
<organism evidence="2 3">
    <name type="scientific">Globodera rostochiensis</name>
    <name type="common">Golden nematode worm</name>
    <name type="synonym">Heterodera rostochiensis</name>
    <dbReference type="NCBI Taxonomy" id="31243"/>
    <lineage>
        <taxon>Eukaryota</taxon>
        <taxon>Metazoa</taxon>
        <taxon>Ecdysozoa</taxon>
        <taxon>Nematoda</taxon>
        <taxon>Chromadorea</taxon>
        <taxon>Rhabditida</taxon>
        <taxon>Tylenchina</taxon>
        <taxon>Tylenchomorpha</taxon>
        <taxon>Tylenchoidea</taxon>
        <taxon>Heteroderidae</taxon>
        <taxon>Heteroderinae</taxon>
        <taxon>Globodera</taxon>
    </lineage>
</organism>